<sequence>MGWPVGSKFGSDTVVVDGDATYEDRIVDLLGWRAKIGTGPRIQFRRAPRGQRKQGDGRCCLALHVTIPLNRNFQSWRWGFLLLPPSTVHTRLCASIFDGQCHFSQPCPDEREMYRQARTGSSGRVRIIRGVMSCGQVALHRMRSCCLSAIHFRLASYKELQRSILDLVKNFR</sequence>
<evidence type="ECO:0000313" key="1">
    <source>
        <dbReference type="EMBL" id="THY21540.1"/>
    </source>
</evidence>
<dbReference type="AlphaFoldDB" id="A0A4S9L055"/>
<organism evidence="1 2">
    <name type="scientific">Aureobasidium pullulans</name>
    <name type="common">Black yeast</name>
    <name type="synonym">Pullularia pullulans</name>
    <dbReference type="NCBI Taxonomy" id="5580"/>
    <lineage>
        <taxon>Eukaryota</taxon>
        <taxon>Fungi</taxon>
        <taxon>Dikarya</taxon>
        <taxon>Ascomycota</taxon>
        <taxon>Pezizomycotina</taxon>
        <taxon>Dothideomycetes</taxon>
        <taxon>Dothideomycetidae</taxon>
        <taxon>Dothideales</taxon>
        <taxon>Saccotheciaceae</taxon>
        <taxon>Aureobasidium</taxon>
    </lineage>
</organism>
<gene>
    <name evidence="1" type="ORF">D6D01_06608</name>
</gene>
<reference evidence="1 2" key="1">
    <citation type="submission" date="2018-10" db="EMBL/GenBank/DDBJ databases">
        <title>Fifty Aureobasidium pullulans genomes reveal a recombining polyextremotolerant generalist.</title>
        <authorList>
            <person name="Gostincar C."/>
            <person name="Turk M."/>
            <person name="Zajc J."/>
            <person name="Gunde-Cimerman N."/>
        </authorList>
    </citation>
    <scope>NUCLEOTIDE SEQUENCE [LARGE SCALE GENOMIC DNA]</scope>
    <source>
        <strain evidence="1 2">EXF-6604</strain>
    </source>
</reference>
<protein>
    <submittedName>
        <fullName evidence="1">Uncharacterized protein</fullName>
    </submittedName>
</protein>
<dbReference type="EMBL" id="QZBD01000287">
    <property type="protein sequence ID" value="THY21540.1"/>
    <property type="molecule type" value="Genomic_DNA"/>
</dbReference>
<proteinExistence type="predicted"/>
<comment type="caution">
    <text evidence="1">The sequence shown here is derived from an EMBL/GenBank/DDBJ whole genome shotgun (WGS) entry which is preliminary data.</text>
</comment>
<evidence type="ECO:0000313" key="2">
    <source>
        <dbReference type="Proteomes" id="UP000306584"/>
    </source>
</evidence>
<dbReference type="Proteomes" id="UP000306584">
    <property type="component" value="Unassembled WGS sequence"/>
</dbReference>
<name>A0A4S9L055_AURPU</name>
<accession>A0A4S9L055</accession>